<evidence type="ECO:0000313" key="1">
    <source>
        <dbReference type="EMBL" id="SVB44126.1"/>
    </source>
</evidence>
<name>A0A382E053_9ZZZZ</name>
<accession>A0A382E053</accession>
<dbReference type="EMBL" id="UINC01042033">
    <property type="protein sequence ID" value="SVB44126.1"/>
    <property type="molecule type" value="Genomic_DNA"/>
</dbReference>
<gene>
    <name evidence="1" type="ORF">METZ01_LOCUS196980</name>
</gene>
<reference evidence="1" key="1">
    <citation type="submission" date="2018-05" db="EMBL/GenBank/DDBJ databases">
        <authorList>
            <person name="Lanie J.A."/>
            <person name="Ng W.-L."/>
            <person name="Kazmierczak K.M."/>
            <person name="Andrzejewski T.M."/>
            <person name="Davidsen T.M."/>
            <person name="Wayne K.J."/>
            <person name="Tettelin H."/>
            <person name="Glass J.I."/>
            <person name="Rusch D."/>
            <person name="Podicherti R."/>
            <person name="Tsui H.-C.T."/>
            <person name="Winkler M.E."/>
        </authorList>
    </citation>
    <scope>NUCLEOTIDE SEQUENCE</scope>
</reference>
<dbReference type="AlphaFoldDB" id="A0A382E053"/>
<feature type="non-terminal residue" evidence="1">
    <location>
        <position position="1"/>
    </location>
</feature>
<proteinExistence type="predicted"/>
<sequence length="41" mass="4848">VKSSLDQSQLHSDDLSFEVKGKLELLYPDLFQEYCHFFLVK</sequence>
<protein>
    <submittedName>
        <fullName evidence="1">Uncharacterized protein</fullName>
    </submittedName>
</protein>
<organism evidence="1">
    <name type="scientific">marine metagenome</name>
    <dbReference type="NCBI Taxonomy" id="408172"/>
    <lineage>
        <taxon>unclassified sequences</taxon>
        <taxon>metagenomes</taxon>
        <taxon>ecological metagenomes</taxon>
    </lineage>
</organism>